<reference evidence="1" key="1">
    <citation type="journal article" date="2021" name="Proc. Natl. Acad. Sci. U.S.A.">
        <title>A Catalog of Tens of Thousands of Viruses from Human Metagenomes Reveals Hidden Associations with Chronic Diseases.</title>
        <authorList>
            <person name="Tisza M.J."/>
            <person name="Buck C.B."/>
        </authorList>
    </citation>
    <scope>NUCLEOTIDE SEQUENCE</scope>
    <source>
        <strain evidence="1">CttG32</strain>
    </source>
</reference>
<name>A0A8S5U4Z8_9CAUD</name>
<proteinExistence type="predicted"/>
<evidence type="ECO:0000313" key="1">
    <source>
        <dbReference type="EMBL" id="DAF89538.1"/>
    </source>
</evidence>
<accession>A0A8S5U4Z8</accession>
<protein>
    <submittedName>
        <fullName evidence="1">Uncharacterized protein</fullName>
    </submittedName>
</protein>
<sequence>MGFNNNKEYRRGVGCRPCFGGFCKGSWEKTPP</sequence>
<dbReference type="EMBL" id="BK016012">
    <property type="protein sequence ID" value="DAF89538.1"/>
    <property type="molecule type" value="Genomic_DNA"/>
</dbReference>
<organism evidence="1">
    <name type="scientific">Siphoviridae sp. cttG32</name>
    <dbReference type="NCBI Taxonomy" id="2825705"/>
    <lineage>
        <taxon>Viruses</taxon>
        <taxon>Duplodnaviria</taxon>
        <taxon>Heunggongvirae</taxon>
        <taxon>Uroviricota</taxon>
        <taxon>Caudoviricetes</taxon>
    </lineage>
</organism>